<evidence type="ECO:0000313" key="2">
    <source>
        <dbReference type="EMBL" id="VWB23956.1"/>
    </source>
</evidence>
<dbReference type="RefSeq" id="WP_174967550.1">
    <property type="nucleotide sequence ID" value="NZ_CABVPU010000003.1"/>
</dbReference>
<accession>A0A6P2I2X9</accession>
<feature type="chain" id="PRO_5026661964" evidence="1">
    <location>
        <begin position="28"/>
        <end position="132"/>
    </location>
</feature>
<sequence length="132" mass="13966">MNRYSTATLAKLAVSVIAGFTFATAHAQTIPPACQQFLTALKVCGTAYVRLTELKDPAQTPKAKHDLESMLTTTTSQLRAAVRKDGAQTVAERCASPEVKGKAVQSIAGIITMLGFSGGMTPECDEAYSAIR</sequence>
<evidence type="ECO:0000313" key="3">
    <source>
        <dbReference type="Proteomes" id="UP000494174"/>
    </source>
</evidence>
<dbReference type="Proteomes" id="UP000494174">
    <property type="component" value="Unassembled WGS sequence"/>
</dbReference>
<dbReference type="AlphaFoldDB" id="A0A6P2I2X9"/>
<dbReference type="EMBL" id="CABVPU010000003">
    <property type="protein sequence ID" value="VWB23956.1"/>
    <property type="molecule type" value="Genomic_DNA"/>
</dbReference>
<gene>
    <name evidence="2" type="ORF">BLA15945_00995</name>
</gene>
<reference evidence="2 3" key="1">
    <citation type="submission" date="2019-09" db="EMBL/GenBank/DDBJ databases">
        <authorList>
            <person name="Depoorter E."/>
        </authorList>
    </citation>
    <scope>NUCLEOTIDE SEQUENCE [LARGE SCALE GENOMIC DNA]</scope>
    <source>
        <strain evidence="2">R-15945</strain>
    </source>
</reference>
<keyword evidence="1" id="KW-0732">Signal</keyword>
<evidence type="ECO:0000256" key="1">
    <source>
        <dbReference type="SAM" id="SignalP"/>
    </source>
</evidence>
<feature type="signal peptide" evidence="1">
    <location>
        <begin position="1"/>
        <end position="27"/>
    </location>
</feature>
<organism evidence="2 3">
    <name type="scientific">Burkholderia lata (strain ATCC 17760 / DSM 23089 / LMG 22485 / NCIMB 9086 / R18194 / 383)</name>
    <dbReference type="NCBI Taxonomy" id="482957"/>
    <lineage>
        <taxon>Bacteria</taxon>
        <taxon>Pseudomonadati</taxon>
        <taxon>Pseudomonadota</taxon>
        <taxon>Betaproteobacteria</taxon>
        <taxon>Burkholderiales</taxon>
        <taxon>Burkholderiaceae</taxon>
        <taxon>Burkholderia</taxon>
        <taxon>Burkholderia cepacia complex</taxon>
    </lineage>
</organism>
<protein>
    <submittedName>
        <fullName evidence="2">Uncharacterized protein</fullName>
    </submittedName>
</protein>
<proteinExistence type="predicted"/>
<name>A0A6P2I2X9_BURL3</name>